<dbReference type="PANTHER" id="PTHR47990">
    <property type="entry name" value="2-OXOGLUTARATE (2OG) AND FE(II)-DEPENDENT OXYGENASE SUPERFAMILY PROTEIN-RELATED"/>
    <property type="match status" value="1"/>
</dbReference>
<dbReference type="Pfam" id="PF03171">
    <property type="entry name" value="2OG-FeII_Oxy"/>
    <property type="match status" value="1"/>
</dbReference>
<dbReference type="InterPro" id="IPR005123">
    <property type="entry name" value="Oxoglu/Fe-dep_dioxygenase_dom"/>
</dbReference>
<dbReference type="Gene3D" id="2.60.120.330">
    <property type="entry name" value="B-lactam Antibiotic, Isopenicillin N Synthase, Chain"/>
    <property type="match status" value="1"/>
</dbReference>
<evidence type="ECO:0000256" key="2">
    <source>
        <dbReference type="RuleBase" id="RU003682"/>
    </source>
</evidence>
<dbReference type="PROSITE" id="PS51471">
    <property type="entry name" value="FE2OG_OXY"/>
    <property type="match status" value="1"/>
</dbReference>
<dbReference type="EMBL" id="JAFEKC020000008">
    <property type="protein sequence ID" value="KAK0513526.1"/>
    <property type="molecule type" value="Genomic_DNA"/>
</dbReference>
<protein>
    <recommendedName>
        <fullName evidence="3">Fe2OG dioxygenase domain-containing protein</fullName>
    </recommendedName>
</protein>
<dbReference type="InterPro" id="IPR050231">
    <property type="entry name" value="Iron_ascorbate_oxido_reductase"/>
</dbReference>
<gene>
    <name evidence="4" type="ORF">JMJ35_004512</name>
</gene>
<dbReference type="AlphaFoldDB" id="A0AA39R3R5"/>
<keyword evidence="2" id="KW-0560">Oxidoreductase</keyword>
<accession>A0AA39R3R5</accession>
<dbReference type="GO" id="GO:0046872">
    <property type="term" value="F:metal ion binding"/>
    <property type="evidence" value="ECO:0007669"/>
    <property type="project" value="UniProtKB-KW"/>
</dbReference>
<feature type="domain" description="Fe2OG dioxygenase" evidence="3">
    <location>
        <begin position="186"/>
        <end position="289"/>
    </location>
</feature>
<dbReference type="InterPro" id="IPR044861">
    <property type="entry name" value="IPNS-like_FE2OG_OXY"/>
</dbReference>
<dbReference type="GO" id="GO:0016491">
    <property type="term" value="F:oxidoreductase activity"/>
    <property type="evidence" value="ECO:0007669"/>
    <property type="project" value="UniProtKB-KW"/>
</dbReference>
<evidence type="ECO:0000259" key="3">
    <source>
        <dbReference type="PROSITE" id="PS51471"/>
    </source>
</evidence>
<name>A0AA39R3R5_9LECA</name>
<dbReference type="Proteomes" id="UP001166286">
    <property type="component" value="Unassembled WGS sequence"/>
</dbReference>
<evidence type="ECO:0000313" key="4">
    <source>
        <dbReference type="EMBL" id="KAK0513526.1"/>
    </source>
</evidence>
<organism evidence="4 5">
    <name type="scientific">Cladonia borealis</name>
    <dbReference type="NCBI Taxonomy" id="184061"/>
    <lineage>
        <taxon>Eukaryota</taxon>
        <taxon>Fungi</taxon>
        <taxon>Dikarya</taxon>
        <taxon>Ascomycota</taxon>
        <taxon>Pezizomycotina</taxon>
        <taxon>Lecanoromycetes</taxon>
        <taxon>OSLEUM clade</taxon>
        <taxon>Lecanoromycetidae</taxon>
        <taxon>Lecanorales</taxon>
        <taxon>Lecanorineae</taxon>
        <taxon>Cladoniaceae</taxon>
        <taxon>Cladonia</taxon>
    </lineage>
</organism>
<proteinExistence type="inferred from homology"/>
<dbReference type="Pfam" id="PF14226">
    <property type="entry name" value="DIOX_N"/>
    <property type="match status" value="1"/>
</dbReference>
<sequence>MTSRVQQADDVPDELLVTQLEIISYEALRDGSEVEATKLFNACCHDGIFYLDMVGTEPDILKAVDDIYALEQGIFDLPEEELMQYDIDVLSPRKLNGYKPIGRNRGELTGGKDGFQSYALPKDGIVNLGPTDFKRPQVVDNHMRSLRTFSLAVSTAATTILTSLSSTLKLSPLDSLQTSHCPYVASPNLIRLLKYAAQPLSERGSSHIPHTDLGSLTFLFTRQYGLQILGAESGAWEWVKPKAGYATVNLGDCLSLLTNKFLKSCRHRVNALPGRAMEERYSFAYFLRPQDETVMRALRSPLVSVGEVGEGEAESTSAEWMQRKYAMLRGETWNEKSSWILTGA</sequence>
<evidence type="ECO:0000313" key="5">
    <source>
        <dbReference type="Proteomes" id="UP001166286"/>
    </source>
</evidence>
<dbReference type="InterPro" id="IPR026992">
    <property type="entry name" value="DIOX_N"/>
</dbReference>
<evidence type="ECO:0000256" key="1">
    <source>
        <dbReference type="ARBA" id="ARBA00008056"/>
    </source>
</evidence>
<comment type="caution">
    <text evidence="4">The sequence shown here is derived from an EMBL/GenBank/DDBJ whole genome shotgun (WGS) entry which is preliminary data.</text>
</comment>
<keyword evidence="2" id="KW-0408">Iron</keyword>
<dbReference type="InterPro" id="IPR027443">
    <property type="entry name" value="IPNS-like_sf"/>
</dbReference>
<dbReference type="GO" id="GO:0044283">
    <property type="term" value="P:small molecule biosynthetic process"/>
    <property type="evidence" value="ECO:0007669"/>
    <property type="project" value="UniProtKB-ARBA"/>
</dbReference>
<dbReference type="SUPFAM" id="SSF51197">
    <property type="entry name" value="Clavaminate synthase-like"/>
    <property type="match status" value="1"/>
</dbReference>
<reference evidence="4" key="1">
    <citation type="submission" date="2023-03" db="EMBL/GenBank/DDBJ databases">
        <title>Complete genome of Cladonia borealis.</title>
        <authorList>
            <person name="Park H."/>
        </authorList>
    </citation>
    <scope>NUCLEOTIDE SEQUENCE</scope>
    <source>
        <strain evidence="4">ANT050790</strain>
    </source>
</reference>
<keyword evidence="2" id="KW-0479">Metal-binding</keyword>
<keyword evidence="5" id="KW-1185">Reference proteome</keyword>
<comment type="similarity">
    <text evidence="1 2">Belongs to the iron/ascorbate-dependent oxidoreductase family.</text>
</comment>